<reference evidence="2 3" key="1">
    <citation type="submission" date="2019-05" db="EMBL/GenBank/DDBJ databases">
        <title>Another draft genome of Portunus trituberculatus and its Hox gene families provides insights of decapod evolution.</title>
        <authorList>
            <person name="Jeong J.-H."/>
            <person name="Song I."/>
            <person name="Kim S."/>
            <person name="Choi T."/>
            <person name="Kim D."/>
            <person name="Ryu S."/>
            <person name="Kim W."/>
        </authorList>
    </citation>
    <scope>NUCLEOTIDE SEQUENCE [LARGE SCALE GENOMIC DNA]</scope>
    <source>
        <tissue evidence="2">Muscle</tissue>
    </source>
</reference>
<evidence type="ECO:0000313" key="3">
    <source>
        <dbReference type="Proteomes" id="UP000324222"/>
    </source>
</evidence>
<name>A0A5B7F981_PORTR</name>
<evidence type="ECO:0000313" key="2">
    <source>
        <dbReference type="EMBL" id="MPC41638.1"/>
    </source>
</evidence>
<feature type="region of interest" description="Disordered" evidence="1">
    <location>
        <begin position="35"/>
        <end position="59"/>
    </location>
</feature>
<keyword evidence="3" id="KW-1185">Reference proteome</keyword>
<comment type="caution">
    <text evidence="2">The sequence shown here is derived from an EMBL/GenBank/DDBJ whole genome shotgun (WGS) entry which is preliminary data.</text>
</comment>
<dbReference type="Proteomes" id="UP000324222">
    <property type="component" value="Unassembled WGS sequence"/>
</dbReference>
<accession>A0A5B7F981</accession>
<proteinExistence type="predicted"/>
<protein>
    <submittedName>
        <fullName evidence="2">Uncharacterized protein</fullName>
    </submittedName>
</protein>
<evidence type="ECO:0000256" key="1">
    <source>
        <dbReference type="SAM" id="MobiDB-lite"/>
    </source>
</evidence>
<gene>
    <name evidence="2" type="ORF">E2C01_035239</name>
</gene>
<organism evidence="2 3">
    <name type="scientific">Portunus trituberculatus</name>
    <name type="common">Swimming crab</name>
    <name type="synonym">Neptunus trituberculatus</name>
    <dbReference type="NCBI Taxonomy" id="210409"/>
    <lineage>
        <taxon>Eukaryota</taxon>
        <taxon>Metazoa</taxon>
        <taxon>Ecdysozoa</taxon>
        <taxon>Arthropoda</taxon>
        <taxon>Crustacea</taxon>
        <taxon>Multicrustacea</taxon>
        <taxon>Malacostraca</taxon>
        <taxon>Eumalacostraca</taxon>
        <taxon>Eucarida</taxon>
        <taxon>Decapoda</taxon>
        <taxon>Pleocyemata</taxon>
        <taxon>Brachyura</taxon>
        <taxon>Eubrachyura</taxon>
        <taxon>Portunoidea</taxon>
        <taxon>Portunidae</taxon>
        <taxon>Portuninae</taxon>
        <taxon>Portunus</taxon>
    </lineage>
</organism>
<dbReference type="AlphaFoldDB" id="A0A5B7F981"/>
<sequence length="59" mass="6527">MYASMQDTITSVMCSAHRDGSLTFHGKSAEYLITSPPIGRGKTPEAPPFWGDPEEELER</sequence>
<dbReference type="EMBL" id="VSRR010005136">
    <property type="protein sequence ID" value="MPC41638.1"/>
    <property type="molecule type" value="Genomic_DNA"/>
</dbReference>